<keyword evidence="2" id="KW-1185">Reference proteome</keyword>
<dbReference type="EMBL" id="KN835669">
    <property type="protein sequence ID" value="KIK35056.1"/>
    <property type="molecule type" value="Genomic_DNA"/>
</dbReference>
<dbReference type="InterPro" id="IPR041078">
    <property type="entry name" value="Plavaka"/>
</dbReference>
<reference evidence="2" key="2">
    <citation type="submission" date="2015-01" db="EMBL/GenBank/DDBJ databases">
        <title>Evolutionary Origins and Diversification of the Mycorrhizal Mutualists.</title>
        <authorList>
            <consortium name="DOE Joint Genome Institute"/>
            <consortium name="Mycorrhizal Genomics Consortium"/>
            <person name="Kohler A."/>
            <person name="Kuo A."/>
            <person name="Nagy L.G."/>
            <person name="Floudas D."/>
            <person name="Copeland A."/>
            <person name="Barry K.W."/>
            <person name="Cichocki N."/>
            <person name="Veneault-Fourrey C."/>
            <person name="LaButti K."/>
            <person name="Lindquist E.A."/>
            <person name="Lipzen A."/>
            <person name="Lundell T."/>
            <person name="Morin E."/>
            <person name="Murat C."/>
            <person name="Riley R."/>
            <person name="Ohm R."/>
            <person name="Sun H."/>
            <person name="Tunlid A."/>
            <person name="Henrissat B."/>
            <person name="Grigoriev I.V."/>
            <person name="Hibbett D.S."/>
            <person name="Martin F."/>
        </authorList>
    </citation>
    <scope>NUCLEOTIDE SEQUENCE [LARGE SCALE GENOMIC DNA]</scope>
    <source>
        <strain evidence="2">UH-Slu-Lm8-n1</strain>
    </source>
</reference>
<reference evidence="1 2" key="1">
    <citation type="submission" date="2014-04" db="EMBL/GenBank/DDBJ databases">
        <authorList>
            <consortium name="DOE Joint Genome Institute"/>
            <person name="Kuo A."/>
            <person name="Ruytinx J."/>
            <person name="Rineau F."/>
            <person name="Colpaert J."/>
            <person name="Kohler A."/>
            <person name="Nagy L.G."/>
            <person name="Floudas D."/>
            <person name="Copeland A."/>
            <person name="Barry K.W."/>
            <person name="Cichocki N."/>
            <person name="Veneault-Fourrey C."/>
            <person name="LaButti K."/>
            <person name="Lindquist E.A."/>
            <person name="Lipzen A."/>
            <person name="Lundell T."/>
            <person name="Morin E."/>
            <person name="Murat C."/>
            <person name="Sun H."/>
            <person name="Tunlid A."/>
            <person name="Henrissat B."/>
            <person name="Grigoriev I.V."/>
            <person name="Hibbett D.S."/>
            <person name="Martin F."/>
            <person name="Nordberg H.P."/>
            <person name="Cantor M.N."/>
            <person name="Hua S.X."/>
        </authorList>
    </citation>
    <scope>NUCLEOTIDE SEQUENCE [LARGE SCALE GENOMIC DNA]</scope>
    <source>
        <strain evidence="1 2">UH-Slu-Lm8-n1</strain>
    </source>
</reference>
<organism evidence="1 2">
    <name type="scientific">Suillus luteus UH-Slu-Lm8-n1</name>
    <dbReference type="NCBI Taxonomy" id="930992"/>
    <lineage>
        <taxon>Eukaryota</taxon>
        <taxon>Fungi</taxon>
        <taxon>Dikarya</taxon>
        <taxon>Basidiomycota</taxon>
        <taxon>Agaricomycotina</taxon>
        <taxon>Agaricomycetes</taxon>
        <taxon>Agaricomycetidae</taxon>
        <taxon>Boletales</taxon>
        <taxon>Suillineae</taxon>
        <taxon>Suillaceae</taxon>
        <taxon>Suillus</taxon>
    </lineage>
</organism>
<sequence length="791" mass="89762">MPDDWTPFQNRTEFETAKFFFIENQTPTAQINRLLDLWASTLIKHNDRPPFTDHRDLYKTINNIPVGDVKWESFSAHYTGKRPDIPPPWMDQTFNDFMSGDWAWDQADLIATDPETHGSMFVPVILGSDKTMVSVATGNNEYYPLYASIGNVHNNVWRAHREALTIVGFLAIPKSKYLHSFFLNFLPFHHPPKPGFLSQLHPPTPHLLSFFLNSLAHRHPPTPGFLRDRTIQMSSFMDISTPRANTTPPQLLFELSRMSPSTNTWPPWGSHHSDVKFHGHLLHPPTLHLLSFFLNFLLCCHPTPGFLGDHTIQMSSFKDISAPPAVSPHLLKALVEEATLGNLWDEYGIVGDLVAFTNDYPRADIHGLIAPDLLHQLIKGTFKDHIVDWVEKYLLQTHGKMEANCIMDDIDRRIAATPSFAGLRCFPQGCGFKQWMGDDSKALMKVYLPAIEGHVPTEHYIHLIRLFGAPNGLRSSITKSKHIKAVKEPWQWSNRYKALGQMLVTNQRLDKLTAAWTDFTNRGMLSGTCLTAAINALQEIQIANDQPRNLLPPNAECEVGVWEDGDVGDVEVDTGLTVIQAHVELAKTPQCNCARTVSELALELLIPRLPNMLSHFLFAQLNPNDPRDPSEIPLVTCPQYDERIKIFNSACSRFFAPNDLSGISGMRHEHICACPAWRKEHPRYDCIFVNMNPDLDGMRGMSVARVLTFFSFTYRTETYPSTVVRWFDTLGDSPDEDTGMWVVRPAHHANHAPNISIIHIDSIYRAAHLIPVYGNQFVSLNLRHYQTYDSF</sequence>
<dbReference type="Pfam" id="PF18759">
    <property type="entry name" value="Plavaka"/>
    <property type="match status" value="2"/>
</dbReference>
<dbReference type="InParanoid" id="A0A0C9ZZY0"/>
<accession>A0A0C9ZZY0</accession>
<protein>
    <submittedName>
        <fullName evidence="1">Uncharacterized protein</fullName>
    </submittedName>
</protein>
<name>A0A0C9ZZY0_9AGAM</name>
<proteinExistence type="predicted"/>
<dbReference type="OrthoDB" id="3199698at2759"/>
<dbReference type="AlphaFoldDB" id="A0A0C9ZZY0"/>
<evidence type="ECO:0000313" key="1">
    <source>
        <dbReference type="EMBL" id="KIK35056.1"/>
    </source>
</evidence>
<evidence type="ECO:0000313" key="2">
    <source>
        <dbReference type="Proteomes" id="UP000054485"/>
    </source>
</evidence>
<dbReference type="Proteomes" id="UP000054485">
    <property type="component" value="Unassembled WGS sequence"/>
</dbReference>
<gene>
    <name evidence="1" type="ORF">CY34DRAFT_17283</name>
</gene>
<dbReference type="HOGENOM" id="CLU_006344_1_0_1"/>